<keyword evidence="1" id="KW-0732">Signal</keyword>
<organism evidence="2 3">
    <name type="scientific">Roseospira goensis</name>
    <dbReference type="NCBI Taxonomy" id="391922"/>
    <lineage>
        <taxon>Bacteria</taxon>
        <taxon>Pseudomonadati</taxon>
        <taxon>Pseudomonadota</taxon>
        <taxon>Alphaproteobacteria</taxon>
        <taxon>Rhodospirillales</taxon>
        <taxon>Rhodospirillaceae</taxon>
        <taxon>Roseospira</taxon>
    </lineage>
</organism>
<reference evidence="2 3" key="1">
    <citation type="submission" date="2020-08" db="EMBL/GenBank/DDBJ databases">
        <title>Genome sequencing of Purple Non-Sulfur Bacteria from various extreme environments.</title>
        <authorList>
            <person name="Mayer M."/>
        </authorList>
    </citation>
    <scope>NUCLEOTIDE SEQUENCE [LARGE SCALE GENOMIC DNA]</scope>
    <source>
        <strain evidence="2 3">JA135</strain>
    </source>
</reference>
<protein>
    <recommendedName>
        <fullName evidence="4">DUF2066 domain-containing protein</fullName>
    </recommendedName>
</protein>
<dbReference type="AlphaFoldDB" id="A0A7W6WLB5"/>
<feature type="signal peptide" evidence="1">
    <location>
        <begin position="1"/>
        <end position="23"/>
    </location>
</feature>
<accession>A0A7W6WLB5</accession>
<dbReference type="EMBL" id="JACIGI010000019">
    <property type="protein sequence ID" value="MBB4286634.1"/>
    <property type="molecule type" value="Genomic_DNA"/>
</dbReference>
<evidence type="ECO:0008006" key="4">
    <source>
        <dbReference type="Google" id="ProtNLM"/>
    </source>
</evidence>
<name>A0A7W6WLB5_9PROT</name>
<dbReference type="Proteomes" id="UP000555728">
    <property type="component" value="Unassembled WGS sequence"/>
</dbReference>
<dbReference type="InterPro" id="IPR018642">
    <property type="entry name" value="DUF2066"/>
</dbReference>
<evidence type="ECO:0000256" key="1">
    <source>
        <dbReference type="SAM" id="SignalP"/>
    </source>
</evidence>
<evidence type="ECO:0000313" key="2">
    <source>
        <dbReference type="EMBL" id="MBB4286634.1"/>
    </source>
</evidence>
<proteinExistence type="predicted"/>
<dbReference type="RefSeq" id="WP_184435661.1">
    <property type="nucleotide sequence ID" value="NZ_JACIGI010000019.1"/>
</dbReference>
<feature type="chain" id="PRO_5030979020" description="DUF2066 domain-containing protein" evidence="1">
    <location>
        <begin position="24"/>
        <end position="402"/>
    </location>
</feature>
<gene>
    <name evidence="2" type="ORF">GGD88_002369</name>
</gene>
<dbReference type="Pfam" id="PF09839">
    <property type="entry name" value="DUF2066"/>
    <property type="match status" value="1"/>
</dbReference>
<evidence type="ECO:0000313" key="3">
    <source>
        <dbReference type="Proteomes" id="UP000555728"/>
    </source>
</evidence>
<keyword evidence="3" id="KW-1185">Reference proteome</keyword>
<comment type="caution">
    <text evidence="2">The sequence shown here is derived from an EMBL/GenBank/DDBJ whole genome shotgun (WGS) entry which is preliminary data.</text>
</comment>
<sequence>MARLLLAVVMVMVLGVVPGRADAQGPGQGEDGAYTARAVPIEATAADAAQARDQAVAQGKVAAFQTMLRRITDPADHGRLPQPSGQQVRAMVETYSLSAERTTDTTYKARITVRYDGTAVRRLLQQHGIGHAASASQPVLVVPVYQPGPDAAAILWEDTNPWLTAWRRQDSGNVLMPLEVPTGDLRDVTSLTAEEALAPDSDALARLLDRYGRAQVLVAHAVRSSPDRLEVSLNYGSPRAMAKTARSGITRMAGEDDAAFLTRAARELARRMEEDWRNATMVQTGAARRVTALVSLGGFSDWVATRRALERSPLVRDHTVQAMSRQTAQLTLTVLGDAERVGAGLASEGLNLSVRDGYWLIRRTAAPAAATPGTAGTAGASATVGATGLGGALGPAGGTRPE</sequence>